<dbReference type="EMBL" id="CAJVQB010006404">
    <property type="protein sequence ID" value="CAG8683397.1"/>
    <property type="molecule type" value="Genomic_DNA"/>
</dbReference>
<sequence>MKDPTNNPMNNPMNNTTNNAMNNAINDATNNAMNDTIEHDDLNISSTQIQTSRDPFDNWLFVDTFIHQYCLEYGFGYQIFCNDKDLDNPSITYRKSFCCSSSRKYKAQKSINQNSHHIHV</sequence>
<comment type="caution">
    <text evidence="2">The sequence shown here is derived from an EMBL/GenBank/DDBJ whole genome shotgun (WGS) entry which is preliminary data.</text>
</comment>
<protein>
    <submittedName>
        <fullName evidence="2">15456_t:CDS:1</fullName>
    </submittedName>
</protein>
<evidence type="ECO:0000313" key="2">
    <source>
        <dbReference type="EMBL" id="CAG8683397.1"/>
    </source>
</evidence>
<proteinExistence type="predicted"/>
<keyword evidence="3" id="KW-1185">Reference proteome</keyword>
<gene>
    <name evidence="2" type="ORF">GMARGA_LOCUS11101</name>
</gene>
<organism evidence="2 3">
    <name type="scientific">Gigaspora margarita</name>
    <dbReference type="NCBI Taxonomy" id="4874"/>
    <lineage>
        <taxon>Eukaryota</taxon>
        <taxon>Fungi</taxon>
        <taxon>Fungi incertae sedis</taxon>
        <taxon>Mucoromycota</taxon>
        <taxon>Glomeromycotina</taxon>
        <taxon>Glomeromycetes</taxon>
        <taxon>Diversisporales</taxon>
        <taxon>Gigasporaceae</taxon>
        <taxon>Gigaspora</taxon>
    </lineage>
</organism>
<dbReference type="Proteomes" id="UP000789901">
    <property type="component" value="Unassembled WGS sequence"/>
</dbReference>
<feature type="region of interest" description="Disordered" evidence="1">
    <location>
        <begin position="1"/>
        <end position="27"/>
    </location>
</feature>
<evidence type="ECO:0000256" key="1">
    <source>
        <dbReference type="SAM" id="MobiDB-lite"/>
    </source>
</evidence>
<reference evidence="2 3" key="1">
    <citation type="submission" date="2021-06" db="EMBL/GenBank/DDBJ databases">
        <authorList>
            <person name="Kallberg Y."/>
            <person name="Tangrot J."/>
            <person name="Rosling A."/>
        </authorList>
    </citation>
    <scope>NUCLEOTIDE SEQUENCE [LARGE SCALE GENOMIC DNA]</scope>
    <source>
        <strain evidence="2 3">120-4 pot B 10/14</strain>
    </source>
</reference>
<name>A0ABN7UVM9_GIGMA</name>
<evidence type="ECO:0000313" key="3">
    <source>
        <dbReference type="Proteomes" id="UP000789901"/>
    </source>
</evidence>
<accession>A0ABN7UVM9</accession>